<reference evidence="2" key="1">
    <citation type="submission" date="2020-08" db="EMBL/GenBank/DDBJ databases">
        <title>Genome public.</title>
        <authorList>
            <person name="Liu C."/>
            <person name="Sun Q."/>
        </authorList>
    </citation>
    <scope>NUCLEOTIDE SEQUENCE</scope>
    <source>
        <strain evidence="2">NSJ-53</strain>
    </source>
</reference>
<accession>A0A926D4U8</accession>
<comment type="caution">
    <text evidence="2">The sequence shown here is derived from an EMBL/GenBank/DDBJ whole genome shotgun (WGS) entry which is preliminary data.</text>
</comment>
<dbReference type="Pfam" id="PF01248">
    <property type="entry name" value="Ribosomal_L7Ae"/>
    <property type="match status" value="1"/>
</dbReference>
<name>A0A926D4U8_9FIRM</name>
<dbReference type="EMBL" id="JACRSR010000002">
    <property type="protein sequence ID" value="MBC8531616.1"/>
    <property type="molecule type" value="Genomic_DNA"/>
</dbReference>
<dbReference type="Proteomes" id="UP000623172">
    <property type="component" value="Unassembled WGS sequence"/>
</dbReference>
<dbReference type="Gene3D" id="3.30.1330.30">
    <property type="match status" value="1"/>
</dbReference>
<evidence type="ECO:0000313" key="2">
    <source>
        <dbReference type="EMBL" id="MBC8531616.1"/>
    </source>
</evidence>
<gene>
    <name evidence="2" type="ORF">H8696_07100</name>
</gene>
<dbReference type="InterPro" id="IPR029064">
    <property type="entry name" value="Ribosomal_eL30-like_sf"/>
</dbReference>
<organism evidence="2 3">
    <name type="scientific">Gehongia tenuis</name>
    <dbReference type="NCBI Taxonomy" id="2763655"/>
    <lineage>
        <taxon>Bacteria</taxon>
        <taxon>Bacillati</taxon>
        <taxon>Bacillota</taxon>
        <taxon>Clostridia</taxon>
        <taxon>Christensenellales</taxon>
        <taxon>Christensenellaceae</taxon>
        <taxon>Gehongia</taxon>
    </lineage>
</organism>
<protein>
    <submittedName>
        <fullName evidence="2">Ribosomal L7Ae/L30e/S12e/Gadd45 family protein</fullName>
    </submittedName>
</protein>
<sequence length="82" mass="9041">MLETLQEKPLKVGMKQVQRAVENGETSEVYLAEDADDFILHRLLELCKQRNIAAIKVPTMKELGQACGIDVGAAVACVVREN</sequence>
<evidence type="ECO:0000313" key="3">
    <source>
        <dbReference type="Proteomes" id="UP000623172"/>
    </source>
</evidence>
<dbReference type="SUPFAM" id="SSF55315">
    <property type="entry name" value="L30e-like"/>
    <property type="match status" value="1"/>
</dbReference>
<dbReference type="InterPro" id="IPR004038">
    <property type="entry name" value="Ribosomal_eL8/eL30/eS12/Gad45"/>
</dbReference>
<dbReference type="AlphaFoldDB" id="A0A926D4U8"/>
<feature type="domain" description="Ribosomal protein eL8/eL30/eS12/Gadd45" evidence="1">
    <location>
        <begin position="6"/>
        <end position="80"/>
    </location>
</feature>
<dbReference type="RefSeq" id="WP_249316236.1">
    <property type="nucleotide sequence ID" value="NZ_JACRSR010000002.1"/>
</dbReference>
<keyword evidence="3" id="KW-1185">Reference proteome</keyword>
<evidence type="ECO:0000259" key="1">
    <source>
        <dbReference type="Pfam" id="PF01248"/>
    </source>
</evidence>
<proteinExistence type="predicted"/>